<protein>
    <submittedName>
        <fullName evidence="2">UBA/THIF-type NAD/FAD binding protein</fullName>
    </submittedName>
</protein>
<dbReference type="Proteomes" id="UP000010808">
    <property type="component" value="Chromosome"/>
</dbReference>
<dbReference type="InterPro" id="IPR000594">
    <property type="entry name" value="ThiF_NAD_FAD-bd"/>
</dbReference>
<reference evidence="2 3" key="1">
    <citation type="submission" date="2012-10" db="EMBL/GenBank/DDBJ databases">
        <authorList>
            <person name="Genoscope - CEA"/>
        </authorList>
    </citation>
    <scope>NUCLEOTIDE SEQUENCE [LARGE SCALE GENOMIC DNA]</scope>
    <source>
        <strain evidence="3">AM13 / DSM 14728</strain>
    </source>
</reference>
<evidence type="ECO:0000313" key="3">
    <source>
        <dbReference type="Proteomes" id="UP000010808"/>
    </source>
</evidence>
<name>L0REU2_9BACT</name>
<evidence type="ECO:0000259" key="1">
    <source>
        <dbReference type="Pfam" id="PF00899"/>
    </source>
</evidence>
<dbReference type="HOGENOM" id="CLU_013325_10_4_7"/>
<dbReference type="KEGG" id="dhy:DESAM_23036"/>
<dbReference type="PANTHER" id="PTHR43267:SF1">
    <property type="entry name" value="TRNA THREONYLCARBAMOYLADENOSINE DEHYDRATASE"/>
    <property type="match status" value="1"/>
</dbReference>
<dbReference type="GO" id="GO:0061504">
    <property type="term" value="P:cyclic threonylcarbamoyladenosine biosynthetic process"/>
    <property type="evidence" value="ECO:0007669"/>
    <property type="project" value="TreeGrafter"/>
</dbReference>
<dbReference type="InterPro" id="IPR045886">
    <property type="entry name" value="ThiF/MoeB/HesA"/>
</dbReference>
<organism evidence="2 3">
    <name type="scientific">Maridesulfovibrio hydrothermalis AM13 = DSM 14728</name>
    <dbReference type="NCBI Taxonomy" id="1121451"/>
    <lineage>
        <taxon>Bacteria</taxon>
        <taxon>Pseudomonadati</taxon>
        <taxon>Thermodesulfobacteriota</taxon>
        <taxon>Desulfovibrionia</taxon>
        <taxon>Desulfovibrionales</taxon>
        <taxon>Desulfovibrionaceae</taxon>
        <taxon>Maridesulfovibrio</taxon>
    </lineage>
</organism>
<dbReference type="PANTHER" id="PTHR43267">
    <property type="entry name" value="TRNA THREONYLCARBAMOYLADENOSINE DEHYDRATASE"/>
    <property type="match status" value="1"/>
</dbReference>
<dbReference type="EMBL" id="FO203522">
    <property type="protein sequence ID" value="CCO25303.1"/>
    <property type="molecule type" value="Genomic_DNA"/>
</dbReference>
<dbReference type="RefSeq" id="WP_015337900.1">
    <property type="nucleotide sequence ID" value="NC_020055.1"/>
</dbReference>
<sequence>MNLEKKIAHMLKGQLAEKVFTEAESVSIAPHEVLRSISRELGLDRSLVEKVAFKLGAVPERYVRNLTTFSVEEQEKLFSSKVAVIGLGGLGGHLLESLARAGVGSINACDGDSFEPSNMNRQLLATENSLSQKKSEAAFELVRRVNPAVFLDVRSEFLEEDQFDDFILGADVVADCLGGLTHRKQLKEAAARVGVPMVTASVAGWAGIVSTVLPGYSSPMDFFGDTEGLEELLGTPAPAISTAIGIQSAEILKILSGKGAGLAGKALMFDLSKLYFDIVSI</sequence>
<gene>
    <name evidence="2" type="ORF">DESAM_23036</name>
</gene>
<dbReference type="Gene3D" id="3.40.50.720">
    <property type="entry name" value="NAD(P)-binding Rossmann-like Domain"/>
    <property type="match status" value="1"/>
</dbReference>
<evidence type="ECO:0000313" key="2">
    <source>
        <dbReference type="EMBL" id="CCO25303.1"/>
    </source>
</evidence>
<feature type="domain" description="THIF-type NAD/FAD binding fold" evidence="1">
    <location>
        <begin position="62"/>
        <end position="276"/>
    </location>
</feature>
<dbReference type="STRING" id="1121451.DESAM_23036"/>
<dbReference type="AlphaFoldDB" id="L0REU2"/>
<accession>L0REU2</accession>
<dbReference type="SUPFAM" id="SSF69572">
    <property type="entry name" value="Activating enzymes of the ubiquitin-like proteins"/>
    <property type="match status" value="1"/>
</dbReference>
<dbReference type="GO" id="GO:0061503">
    <property type="term" value="F:tRNA threonylcarbamoyladenosine dehydratase"/>
    <property type="evidence" value="ECO:0007669"/>
    <property type="project" value="TreeGrafter"/>
</dbReference>
<dbReference type="InterPro" id="IPR035985">
    <property type="entry name" value="Ubiquitin-activating_enz"/>
</dbReference>
<keyword evidence="3" id="KW-1185">Reference proteome</keyword>
<proteinExistence type="predicted"/>
<dbReference type="PATRIC" id="fig|1121451.3.peg.3241"/>
<dbReference type="eggNOG" id="COG0476">
    <property type="taxonomic scope" value="Bacteria"/>
</dbReference>
<dbReference type="Pfam" id="PF00899">
    <property type="entry name" value="ThiF"/>
    <property type="match status" value="1"/>
</dbReference>
<dbReference type="OrthoDB" id="9804286at2"/>
<dbReference type="GO" id="GO:0008641">
    <property type="term" value="F:ubiquitin-like modifier activating enzyme activity"/>
    <property type="evidence" value="ECO:0007669"/>
    <property type="project" value="InterPro"/>
</dbReference>